<organism evidence="1">
    <name type="scientific">Attheya septentrionalis</name>
    <dbReference type="NCBI Taxonomy" id="420275"/>
    <lineage>
        <taxon>Eukaryota</taxon>
        <taxon>Sar</taxon>
        <taxon>Stramenopiles</taxon>
        <taxon>Ochrophyta</taxon>
        <taxon>Bacillariophyta</taxon>
        <taxon>Coscinodiscophyceae</taxon>
        <taxon>Chaetocerotophycidae</taxon>
        <taxon>Chaetocerotales</taxon>
        <taxon>Attheyaceae</taxon>
        <taxon>Attheya</taxon>
    </lineage>
</organism>
<name>A0A7S2UEU3_9STRA</name>
<sequence>MEYGRYLAEGASTWMAHCAFSDNVRALSSVGLLGSCGSGGSSYLWLVDSTGAYRTRAHAIGKGASRLNERLVGIDFLKCSKEEGVQTLLDIVTDEFSLLKEDKANHPSHSHHVELAVVDPVQSTMKRLRQPILTPLLATSPSESSTE</sequence>
<protein>
    <submittedName>
        <fullName evidence="1">Uncharacterized protein</fullName>
    </submittedName>
</protein>
<reference evidence="1" key="1">
    <citation type="submission" date="2021-01" db="EMBL/GenBank/DDBJ databases">
        <authorList>
            <person name="Corre E."/>
            <person name="Pelletier E."/>
            <person name="Niang G."/>
            <person name="Scheremetjew M."/>
            <person name="Finn R."/>
            <person name="Kale V."/>
            <person name="Holt S."/>
            <person name="Cochrane G."/>
            <person name="Meng A."/>
            <person name="Brown T."/>
            <person name="Cohen L."/>
        </authorList>
    </citation>
    <scope>NUCLEOTIDE SEQUENCE</scope>
    <source>
        <strain evidence="1">CCMP2084</strain>
    </source>
</reference>
<dbReference type="AlphaFoldDB" id="A0A7S2UEU3"/>
<accession>A0A7S2UEU3</accession>
<evidence type="ECO:0000313" key="1">
    <source>
        <dbReference type="EMBL" id="CAD9817486.1"/>
    </source>
</evidence>
<proteinExistence type="predicted"/>
<dbReference type="EMBL" id="HBHQ01013986">
    <property type="protein sequence ID" value="CAD9817486.1"/>
    <property type="molecule type" value="Transcribed_RNA"/>
</dbReference>
<gene>
    <name evidence="1" type="ORF">ASEP1449_LOCUS9318</name>
</gene>